<dbReference type="AlphaFoldDB" id="A0A397S4I5"/>
<dbReference type="OrthoDB" id="2393717at2759"/>
<name>A0A397S4I5_9GLOM</name>
<gene>
    <name evidence="1" type="ORF">C1645_882190</name>
</gene>
<evidence type="ECO:0000313" key="2">
    <source>
        <dbReference type="Proteomes" id="UP000265703"/>
    </source>
</evidence>
<organism evidence="1 2">
    <name type="scientific">Glomus cerebriforme</name>
    <dbReference type="NCBI Taxonomy" id="658196"/>
    <lineage>
        <taxon>Eukaryota</taxon>
        <taxon>Fungi</taxon>
        <taxon>Fungi incertae sedis</taxon>
        <taxon>Mucoromycota</taxon>
        <taxon>Glomeromycotina</taxon>
        <taxon>Glomeromycetes</taxon>
        <taxon>Glomerales</taxon>
        <taxon>Glomeraceae</taxon>
        <taxon>Glomus</taxon>
    </lineage>
</organism>
<protein>
    <recommendedName>
        <fullName evidence="3">CBM20 domain-containing protein</fullName>
    </recommendedName>
</protein>
<comment type="caution">
    <text evidence="1">The sequence shown here is derived from an EMBL/GenBank/DDBJ whole genome shotgun (WGS) entry which is preliminary data.</text>
</comment>
<evidence type="ECO:0008006" key="3">
    <source>
        <dbReference type="Google" id="ProtNLM"/>
    </source>
</evidence>
<keyword evidence="2" id="KW-1185">Reference proteome</keyword>
<accession>A0A397S4I5</accession>
<reference evidence="1 2" key="1">
    <citation type="submission" date="2018-06" db="EMBL/GenBank/DDBJ databases">
        <title>Comparative genomics reveals the genomic features of Rhizophagus irregularis, R. cerebriforme, R. diaphanum and Gigaspora rosea, and their symbiotic lifestyle signature.</title>
        <authorList>
            <person name="Morin E."/>
            <person name="San Clemente H."/>
            <person name="Chen E.C.H."/>
            <person name="De La Providencia I."/>
            <person name="Hainaut M."/>
            <person name="Kuo A."/>
            <person name="Kohler A."/>
            <person name="Murat C."/>
            <person name="Tang N."/>
            <person name="Roy S."/>
            <person name="Loubradou J."/>
            <person name="Henrissat B."/>
            <person name="Grigoriev I.V."/>
            <person name="Corradi N."/>
            <person name="Roux C."/>
            <person name="Martin F.M."/>
        </authorList>
    </citation>
    <scope>NUCLEOTIDE SEQUENCE [LARGE SCALE GENOMIC DNA]</scope>
    <source>
        <strain evidence="1 2">DAOM 227022</strain>
    </source>
</reference>
<dbReference type="Proteomes" id="UP000265703">
    <property type="component" value="Unassembled WGS sequence"/>
</dbReference>
<proteinExistence type="predicted"/>
<dbReference type="EMBL" id="QKYT01000979">
    <property type="protein sequence ID" value="RIA80402.1"/>
    <property type="molecule type" value="Genomic_DNA"/>
</dbReference>
<sequence>MENRKVTFHVHLPTNIEKLGNPIVIGDKEKFGEWKKPVVKLHRPYIIDHPTYWKSDTIIIPKGPIRYAYAIHVPSSLLFLEDIRILYEGDVKSRTLGHQNNIYDIWINGNNSELKKYYIDKNNILDYVFVDYIYKYITINNLKEKILEYQNLLIIHKDLTIKFSNYDFILKESLNDESTKEQQIFLCVLLGYHILRESNSFKLSSNFHSSILIKSFINYQKNFLPEVNHLLFMALLCLIQHNASQSRSEWFIIFTIVKEIDPEYSFLKNLQNIKYDEKYLEKIKPHINTIDFENKIKIIQWLIQLCQDMESLFQVWNILLVRNKQITQYFIYRVQEIILNKDTDILMNQFSKIPKEFQDHISLNFRKRILLLLKNPDRDWKDQNILSLRELFNQDNLKWNDDDIIISLELISKSHNLELLKIFPKILNDRFIKNFFDKKLEIICKNWFKLFLFKLGIKNTCSDESKYVITIFQQLDYIYPLLNQWIDIWNDLLTIAKDKMRVYSESCILGATSSIMEIKEEEVKRLFIEISKERLNETVQRVNDQLMNKIFIICDRKIDSFPETIETLDIPNMLCEDMICYIMFILKTKSTISDPSEQHLSILKSHKFWNIILNATGNVKRLKSNSYVQHIQMSIAELNRLLLEKTIDIKLLNQILEYSDEYLSQHFSMLKTFNMKAMNDIITQDEIVVLRIIINEDYANRLDQLIKFYEEFCSAPKVINVNDYIQDIQQQKFEQRRSLL</sequence>
<dbReference type="STRING" id="658196.A0A397S4I5"/>
<evidence type="ECO:0000313" key="1">
    <source>
        <dbReference type="EMBL" id="RIA80402.1"/>
    </source>
</evidence>